<evidence type="ECO:0000313" key="2">
    <source>
        <dbReference type="EMBL" id="CAD9280921.1"/>
    </source>
</evidence>
<feature type="compositionally biased region" description="Basic and acidic residues" evidence="1">
    <location>
        <begin position="207"/>
        <end position="217"/>
    </location>
</feature>
<gene>
    <name evidence="2" type="ORF">GOCE00092_LOCUS9831</name>
</gene>
<reference evidence="2" key="1">
    <citation type="submission" date="2021-01" db="EMBL/GenBank/DDBJ databases">
        <authorList>
            <person name="Corre E."/>
            <person name="Pelletier E."/>
            <person name="Niang G."/>
            <person name="Scheremetjew M."/>
            <person name="Finn R."/>
            <person name="Kale V."/>
            <person name="Holt S."/>
            <person name="Cochrane G."/>
            <person name="Meng A."/>
            <person name="Brown T."/>
            <person name="Cohen L."/>
        </authorList>
    </citation>
    <scope>NUCLEOTIDE SEQUENCE</scope>
    <source>
        <strain evidence="2">CCMP 410</strain>
    </source>
</reference>
<proteinExistence type="predicted"/>
<feature type="compositionally biased region" description="Basic residues" evidence="1">
    <location>
        <begin position="195"/>
        <end position="206"/>
    </location>
</feature>
<sequence length="247" mass="29268">MPSIRFNETVDVLAEIKPASEMSEKEHQRLWFQPPEFDKMRLDAHRLATAIRHCHKMDPSNQLSYTNSFASVYETCQRSSNPDAEMMRRLVHWVHAGPNRRGLEKYSMEFMQQQRMKNKSRHSQTLLRLQQAMWDYGMPDEEVAETLARSSIKSAKRDRLFALTMACADRRCIELDRELEESKDFSEEQKERKERKERKDKKQKKKQYIEKYGDKKPTLAASEMSDKDSLRGIRVHRATKSRRVLAQ</sequence>
<dbReference type="AlphaFoldDB" id="A0A7S1UYY5"/>
<organism evidence="2">
    <name type="scientific">Grammatophora oceanica</name>
    <dbReference type="NCBI Taxonomy" id="210454"/>
    <lineage>
        <taxon>Eukaryota</taxon>
        <taxon>Sar</taxon>
        <taxon>Stramenopiles</taxon>
        <taxon>Ochrophyta</taxon>
        <taxon>Bacillariophyta</taxon>
        <taxon>Fragilariophyceae</taxon>
        <taxon>Fragilariophycidae</taxon>
        <taxon>Rhabdonematales</taxon>
        <taxon>Grammatophoraceae</taxon>
        <taxon>Grammatophora</taxon>
    </lineage>
</organism>
<feature type="compositionally biased region" description="Basic and acidic residues" evidence="1">
    <location>
        <begin position="183"/>
        <end position="194"/>
    </location>
</feature>
<evidence type="ECO:0000256" key="1">
    <source>
        <dbReference type="SAM" id="MobiDB-lite"/>
    </source>
</evidence>
<dbReference type="EMBL" id="HBGK01019399">
    <property type="protein sequence ID" value="CAD9280921.1"/>
    <property type="molecule type" value="Transcribed_RNA"/>
</dbReference>
<protein>
    <submittedName>
        <fullName evidence="2">Uncharacterized protein</fullName>
    </submittedName>
</protein>
<name>A0A7S1UYY5_9STRA</name>
<accession>A0A7S1UYY5</accession>
<feature type="region of interest" description="Disordered" evidence="1">
    <location>
        <begin position="183"/>
        <end position="247"/>
    </location>
</feature>
<feature type="compositionally biased region" description="Basic residues" evidence="1">
    <location>
        <begin position="233"/>
        <end position="247"/>
    </location>
</feature>